<evidence type="ECO:0000256" key="1">
    <source>
        <dbReference type="ARBA" id="ARBA00022729"/>
    </source>
</evidence>
<dbReference type="InterPro" id="IPR052037">
    <property type="entry name" value="LPS_export_LptA"/>
</dbReference>
<dbReference type="Pfam" id="PF03968">
    <property type="entry name" value="LptD_N"/>
    <property type="match status" value="1"/>
</dbReference>
<dbReference type="EMBL" id="FNHB01000008">
    <property type="protein sequence ID" value="SDM85127.1"/>
    <property type="molecule type" value="Genomic_DNA"/>
</dbReference>
<dbReference type="InterPro" id="IPR005653">
    <property type="entry name" value="OstA-like_N"/>
</dbReference>
<feature type="chain" id="PRO_5011580894" evidence="2">
    <location>
        <begin position="23"/>
        <end position="233"/>
    </location>
</feature>
<sequence length="233" mass="24628">MKLGRLLLALIMAAAMAMPAAAAQPQPVEMAAEVIEYNSTTGIMTGTGGVRFTRDGAVLTGAAATYNTRTKEGHVTGGVKMVQSDAVLTAEELRSYDNNRITASGGVQLTKGESVLTGPQLDYYTDKAYAVVNDQARLVMQDGVMTAGKIEAYLDESRITGTGSVHIVSQARQLDATADQAVYYGAEPARAVLTGNARAVQEGNILTGNKLTIYLDNQTVNAQGRTQLVIQPQ</sequence>
<dbReference type="AlphaFoldDB" id="A0A1G9WLA9"/>
<dbReference type="Proteomes" id="UP000214880">
    <property type="component" value="Unassembled WGS sequence"/>
</dbReference>
<evidence type="ECO:0000256" key="2">
    <source>
        <dbReference type="SAM" id="SignalP"/>
    </source>
</evidence>
<dbReference type="PANTHER" id="PTHR36504:SF1">
    <property type="entry name" value="LIPOPOLYSACCHARIDE EXPORT SYSTEM PROTEIN LPTA"/>
    <property type="match status" value="1"/>
</dbReference>
<dbReference type="GO" id="GO:0017089">
    <property type="term" value="F:glycolipid transfer activity"/>
    <property type="evidence" value="ECO:0007669"/>
    <property type="project" value="TreeGrafter"/>
</dbReference>
<keyword evidence="1 2" id="KW-0732">Signal</keyword>
<feature type="domain" description="Organic solvent tolerance-like N-terminal" evidence="3">
    <location>
        <begin position="96"/>
        <end position="218"/>
    </location>
</feature>
<evidence type="ECO:0000313" key="5">
    <source>
        <dbReference type="Proteomes" id="UP000214880"/>
    </source>
</evidence>
<evidence type="ECO:0000313" key="4">
    <source>
        <dbReference type="EMBL" id="SDM85127.1"/>
    </source>
</evidence>
<dbReference type="RefSeq" id="WP_245698160.1">
    <property type="nucleotide sequence ID" value="NZ_FNHB01000008.1"/>
</dbReference>
<keyword evidence="5" id="KW-1185">Reference proteome</keyword>
<dbReference type="GO" id="GO:0015920">
    <property type="term" value="P:lipopolysaccharide transport"/>
    <property type="evidence" value="ECO:0007669"/>
    <property type="project" value="TreeGrafter"/>
</dbReference>
<feature type="signal peptide" evidence="2">
    <location>
        <begin position="1"/>
        <end position="22"/>
    </location>
</feature>
<dbReference type="PANTHER" id="PTHR36504">
    <property type="entry name" value="LIPOPOLYSACCHARIDE EXPORT SYSTEM PROTEIN LPTA"/>
    <property type="match status" value="1"/>
</dbReference>
<dbReference type="GO" id="GO:0009279">
    <property type="term" value="C:cell outer membrane"/>
    <property type="evidence" value="ECO:0007669"/>
    <property type="project" value="TreeGrafter"/>
</dbReference>
<proteinExistence type="predicted"/>
<accession>A0A1G9WLA9</accession>
<reference evidence="4 5" key="1">
    <citation type="submission" date="2016-10" db="EMBL/GenBank/DDBJ databases">
        <authorList>
            <person name="de Groot N.N."/>
        </authorList>
    </citation>
    <scope>NUCLEOTIDE SEQUENCE [LARGE SCALE GENOMIC DNA]</scope>
    <source>
        <strain evidence="4 5">DSM 1736</strain>
    </source>
</reference>
<protein>
    <submittedName>
        <fullName evidence="4">Lipopolysaccharide export system protein LptA</fullName>
    </submittedName>
</protein>
<gene>
    <name evidence="4" type="ORF">SAMN04488502_10815</name>
</gene>
<dbReference type="STRING" id="146817.SAMN04488502_10815"/>
<name>A0A1G9WLA9_9FIRM</name>
<dbReference type="Gene3D" id="2.60.450.10">
    <property type="entry name" value="Lipopolysaccharide (LPS) transport protein A like domain"/>
    <property type="match status" value="2"/>
</dbReference>
<dbReference type="GO" id="GO:0030288">
    <property type="term" value="C:outer membrane-bounded periplasmic space"/>
    <property type="evidence" value="ECO:0007669"/>
    <property type="project" value="TreeGrafter"/>
</dbReference>
<organism evidence="4 5">
    <name type="scientific">Dendrosporobacter quercicolus</name>
    <dbReference type="NCBI Taxonomy" id="146817"/>
    <lineage>
        <taxon>Bacteria</taxon>
        <taxon>Bacillati</taxon>
        <taxon>Bacillota</taxon>
        <taxon>Negativicutes</taxon>
        <taxon>Selenomonadales</taxon>
        <taxon>Sporomusaceae</taxon>
        <taxon>Dendrosporobacter</taxon>
    </lineage>
</organism>
<evidence type="ECO:0000259" key="3">
    <source>
        <dbReference type="Pfam" id="PF03968"/>
    </source>
</evidence>